<feature type="repeat" description="TPR" evidence="3">
    <location>
        <begin position="510"/>
        <end position="543"/>
    </location>
</feature>
<sequence length="766" mass="90256">MNEKQELTQLNNLIVGVDRNVKSILKKLRKDMNYDARLLLNILSRVDKLNIRGLDILINRFFNITNQKDAIGAIDGKIFSKILRIHKKLIISKFTKNYDIELKKLLTISEILLKLNHRQDYILKNYLRILGLIKDSDYKIKKYKILAKYGIKSNQIDFDKARILLNQKKFKDVRYILHSFRKKKLIKKEKQNLFRLKIGFLYQSKRYKEALKLINKNINKDKKLLISYLNLKGLILLNQHLYAESIGLWKSLLKKELLSEFKYFYILSYSFANFKLKKYNEVINTLKKLILIRRIDQRIKFGAISLIIRSYMELKNYKDALISIDKYILNIKKFDIKLFKGMLLQRAICLRELGKIKESVKIFNRLLNKDQKNDTIIKNKGISYYNLKKYDIAKNLLNKTLKLKPKDREAIRYIGNIYKRQNNYKLALKYYDKCLKIYPKDIKAIRNKAIISLNSKDYKEAEKLVKQALGINPNDLDSLNLLSSIYFEWGKYKESIKINKKIIAKNPKDADTIGSIGGAYSNLGRYERGIVYLRKALKINPKHPYVLLNTGITLGKLGKLNESVKYLRLANKIKPNDNIFLQNLMISLIKLKRHKEIIKTSDAILKLNPNDSIAWKNRGIALLNLKKYKEALTCFSRANKIRPNDISILHRVQYIFFQLGQYKKSIYYNKKILIKNPKDADTIGSIGGAYSNLGQYERGLYYLNKALSFNTKHKIVLESKILTLYKMRRYEEALRVLDSLDKLDSKNVQFIENFRDRIKRKLMKDE</sequence>
<dbReference type="Proteomes" id="UP000179183">
    <property type="component" value="Unassembled WGS sequence"/>
</dbReference>
<dbReference type="InterPro" id="IPR019734">
    <property type="entry name" value="TPR_rpt"/>
</dbReference>
<feature type="repeat" description="TPR" evidence="3">
    <location>
        <begin position="374"/>
        <end position="407"/>
    </location>
</feature>
<feature type="repeat" description="TPR" evidence="3">
    <location>
        <begin position="612"/>
        <end position="645"/>
    </location>
</feature>
<accession>A0A1G2HWS9</accession>
<dbReference type="PROSITE" id="PS50005">
    <property type="entry name" value="TPR"/>
    <property type="match status" value="6"/>
</dbReference>
<keyword evidence="2 3" id="KW-0802">TPR repeat</keyword>
<dbReference type="AlphaFoldDB" id="A0A1G2HWS9"/>
<feature type="repeat" description="TPR" evidence="3">
    <location>
        <begin position="408"/>
        <end position="441"/>
    </location>
</feature>
<dbReference type="EMBL" id="MHOQ01000029">
    <property type="protein sequence ID" value="OGZ66288.1"/>
    <property type="molecule type" value="Genomic_DNA"/>
</dbReference>
<dbReference type="Gene3D" id="1.25.40.10">
    <property type="entry name" value="Tetratricopeptide repeat domain"/>
    <property type="match status" value="4"/>
</dbReference>
<dbReference type="SUPFAM" id="SSF48452">
    <property type="entry name" value="TPR-like"/>
    <property type="match status" value="3"/>
</dbReference>
<dbReference type="PANTHER" id="PTHR44943:SF4">
    <property type="entry name" value="TPR REPEAT-CONTAINING PROTEIN MJ0798"/>
    <property type="match status" value="1"/>
</dbReference>
<protein>
    <submittedName>
        <fullName evidence="4">Uncharacterized protein</fullName>
    </submittedName>
</protein>
<keyword evidence="1" id="KW-0677">Repeat</keyword>
<feature type="repeat" description="TPR" evidence="3">
    <location>
        <begin position="680"/>
        <end position="713"/>
    </location>
</feature>
<dbReference type="InterPro" id="IPR011990">
    <property type="entry name" value="TPR-like_helical_dom_sf"/>
</dbReference>
<proteinExistence type="predicted"/>
<dbReference type="Pfam" id="PF13174">
    <property type="entry name" value="TPR_6"/>
    <property type="match status" value="1"/>
</dbReference>
<evidence type="ECO:0000313" key="4">
    <source>
        <dbReference type="EMBL" id="OGZ66288.1"/>
    </source>
</evidence>
<dbReference type="SMART" id="SM00028">
    <property type="entry name" value="TPR"/>
    <property type="match status" value="10"/>
</dbReference>
<dbReference type="Pfam" id="PF13181">
    <property type="entry name" value="TPR_8"/>
    <property type="match status" value="2"/>
</dbReference>
<evidence type="ECO:0000313" key="5">
    <source>
        <dbReference type="Proteomes" id="UP000179183"/>
    </source>
</evidence>
<evidence type="ECO:0000256" key="2">
    <source>
        <dbReference type="ARBA" id="ARBA00022803"/>
    </source>
</evidence>
<gene>
    <name evidence="4" type="ORF">A3D34_01410</name>
</gene>
<evidence type="ECO:0000256" key="1">
    <source>
        <dbReference type="ARBA" id="ARBA00022737"/>
    </source>
</evidence>
<organism evidence="4 5">
    <name type="scientific">Candidatus Staskawiczbacteria bacterium RIFCSPHIGHO2_02_FULL_33_16</name>
    <dbReference type="NCBI Taxonomy" id="1802204"/>
    <lineage>
        <taxon>Bacteria</taxon>
        <taxon>Candidatus Staskawicziibacteriota</taxon>
    </lineage>
</organism>
<comment type="caution">
    <text evidence="4">The sequence shown here is derived from an EMBL/GenBank/DDBJ whole genome shotgun (WGS) entry which is preliminary data.</text>
</comment>
<dbReference type="Pfam" id="PF00515">
    <property type="entry name" value="TPR_1"/>
    <property type="match status" value="2"/>
</dbReference>
<feature type="repeat" description="TPR" evidence="3">
    <location>
        <begin position="442"/>
        <end position="475"/>
    </location>
</feature>
<dbReference type="InterPro" id="IPR051685">
    <property type="entry name" value="Ycf3/AcsC/BcsC/TPR_MFPF"/>
</dbReference>
<dbReference type="PANTHER" id="PTHR44943">
    <property type="entry name" value="CELLULOSE SYNTHASE OPERON PROTEIN C"/>
    <property type="match status" value="1"/>
</dbReference>
<evidence type="ECO:0000256" key="3">
    <source>
        <dbReference type="PROSITE-ProRule" id="PRU00339"/>
    </source>
</evidence>
<dbReference type="Pfam" id="PF14559">
    <property type="entry name" value="TPR_19"/>
    <property type="match status" value="1"/>
</dbReference>
<reference evidence="4 5" key="1">
    <citation type="journal article" date="2016" name="Nat. Commun.">
        <title>Thousands of microbial genomes shed light on interconnected biogeochemical processes in an aquifer system.</title>
        <authorList>
            <person name="Anantharaman K."/>
            <person name="Brown C.T."/>
            <person name="Hug L.A."/>
            <person name="Sharon I."/>
            <person name="Castelle C.J."/>
            <person name="Probst A.J."/>
            <person name="Thomas B.C."/>
            <person name="Singh A."/>
            <person name="Wilkins M.J."/>
            <person name="Karaoz U."/>
            <person name="Brodie E.L."/>
            <person name="Williams K.H."/>
            <person name="Hubbard S.S."/>
            <person name="Banfield J.F."/>
        </authorList>
    </citation>
    <scope>NUCLEOTIDE SEQUENCE [LARGE SCALE GENOMIC DNA]</scope>
</reference>
<name>A0A1G2HWS9_9BACT</name>